<dbReference type="AlphaFoldDB" id="A0A399SS32"/>
<gene>
    <name evidence="1" type="ORF">D1614_21590</name>
</gene>
<name>A0A399SS32_9BACT</name>
<dbReference type="EMBL" id="QWGR01000020">
    <property type="protein sequence ID" value="RIJ45734.1"/>
    <property type="molecule type" value="Genomic_DNA"/>
</dbReference>
<evidence type="ECO:0000313" key="2">
    <source>
        <dbReference type="Proteomes" id="UP000265926"/>
    </source>
</evidence>
<accession>A0A399SS32</accession>
<organism evidence="1 2">
    <name type="scientific">Maribellus luteus</name>
    <dbReference type="NCBI Taxonomy" id="2305463"/>
    <lineage>
        <taxon>Bacteria</taxon>
        <taxon>Pseudomonadati</taxon>
        <taxon>Bacteroidota</taxon>
        <taxon>Bacteroidia</taxon>
        <taxon>Marinilabiliales</taxon>
        <taxon>Prolixibacteraceae</taxon>
        <taxon>Maribellus</taxon>
    </lineage>
</organism>
<proteinExistence type="predicted"/>
<sequence length="62" mass="7352">MKNSFITVITKQIQRHFTESHNWKKWTCNSKTGIKVLKNRRIMRAKSPLPAWKFRLPATALI</sequence>
<comment type="caution">
    <text evidence="1">The sequence shown here is derived from an EMBL/GenBank/DDBJ whole genome shotgun (WGS) entry which is preliminary data.</text>
</comment>
<reference evidence="1 2" key="1">
    <citation type="submission" date="2018-08" db="EMBL/GenBank/DDBJ databases">
        <title>Pallidiluteibacterium maritimus gen. nov., sp. nov., isolated from coastal sediment.</title>
        <authorList>
            <person name="Zhou L.Y."/>
        </authorList>
    </citation>
    <scope>NUCLEOTIDE SEQUENCE [LARGE SCALE GENOMIC DNA]</scope>
    <source>
        <strain evidence="1 2">XSD2</strain>
    </source>
</reference>
<dbReference type="Proteomes" id="UP000265926">
    <property type="component" value="Unassembled WGS sequence"/>
</dbReference>
<protein>
    <submittedName>
        <fullName evidence="1">Uncharacterized protein</fullName>
    </submittedName>
</protein>
<evidence type="ECO:0000313" key="1">
    <source>
        <dbReference type="EMBL" id="RIJ45734.1"/>
    </source>
</evidence>
<keyword evidence="2" id="KW-1185">Reference proteome</keyword>